<organism evidence="2 3">
    <name type="scientific">Punica granatum</name>
    <name type="common">Pomegranate</name>
    <dbReference type="NCBI Taxonomy" id="22663"/>
    <lineage>
        <taxon>Eukaryota</taxon>
        <taxon>Viridiplantae</taxon>
        <taxon>Streptophyta</taxon>
        <taxon>Embryophyta</taxon>
        <taxon>Tracheophyta</taxon>
        <taxon>Spermatophyta</taxon>
        <taxon>Magnoliopsida</taxon>
        <taxon>eudicotyledons</taxon>
        <taxon>Gunneridae</taxon>
        <taxon>Pentapetalae</taxon>
        <taxon>rosids</taxon>
        <taxon>malvids</taxon>
        <taxon>Myrtales</taxon>
        <taxon>Lythraceae</taxon>
        <taxon>Punica</taxon>
    </lineage>
</organism>
<protein>
    <submittedName>
        <fullName evidence="2">Uncharacterized protein</fullName>
    </submittedName>
</protein>
<proteinExistence type="predicted"/>
<dbReference type="EMBL" id="PGOL01005283">
    <property type="protein sequence ID" value="PKI35489.1"/>
    <property type="molecule type" value="Genomic_DNA"/>
</dbReference>
<keyword evidence="3" id="KW-1185">Reference proteome</keyword>
<evidence type="ECO:0000256" key="1">
    <source>
        <dbReference type="SAM" id="MobiDB-lite"/>
    </source>
</evidence>
<comment type="caution">
    <text evidence="2">The sequence shown here is derived from an EMBL/GenBank/DDBJ whole genome shotgun (WGS) entry which is preliminary data.</text>
</comment>
<dbReference type="Proteomes" id="UP000233551">
    <property type="component" value="Unassembled WGS sequence"/>
</dbReference>
<dbReference type="AlphaFoldDB" id="A0A2I0HUV8"/>
<sequence>MWWVNTEDEGWRRTNFNRLCNRTRNVSIERLNRVRAQLTIESSIGLQLTESRERETQIEIRVRAVQSDFDRASIDNRELTITAETRIGEQRELEERRSVSARPEGRSRESSVLHPSESTATTVGVRSEQRRRRVGVGSPWRLEWSRARGCLRLV</sequence>
<evidence type="ECO:0000313" key="2">
    <source>
        <dbReference type="EMBL" id="PKI35489.1"/>
    </source>
</evidence>
<feature type="region of interest" description="Disordered" evidence="1">
    <location>
        <begin position="90"/>
        <end position="130"/>
    </location>
</feature>
<reference evidence="2 3" key="1">
    <citation type="submission" date="2017-11" db="EMBL/GenBank/DDBJ databases">
        <title>De-novo sequencing of pomegranate (Punica granatum L.) genome.</title>
        <authorList>
            <person name="Akparov Z."/>
            <person name="Amiraslanov A."/>
            <person name="Hajiyeva S."/>
            <person name="Abbasov M."/>
            <person name="Kaur K."/>
            <person name="Hamwieh A."/>
            <person name="Solovyev V."/>
            <person name="Salamov A."/>
            <person name="Braich B."/>
            <person name="Kosarev P."/>
            <person name="Mahmoud A."/>
            <person name="Hajiyev E."/>
            <person name="Babayeva S."/>
            <person name="Izzatullayeva V."/>
            <person name="Mammadov A."/>
            <person name="Mammadov A."/>
            <person name="Sharifova S."/>
            <person name="Ojaghi J."/>
            <person name="Eynullazada K."/>
            <person name="Bayramov B."/>
            <person name="Abdulazimova A."/>
            <person name="Shahmuradov I."/>
        </authorList>
    </citation>
    <scope>NUCLEOTIDE SEQUENCE [LARGE SCALE GENOMIC DNA]</scope>
    <source>
        <strain evidence="3">cv. AG2017</strain>
        <tissue evidence="2">Leaf</tissue>
    </source>
</reference>
<evidence type="ECO:0000313" key="3">
    <source>
        <dbReference type="Proteomes" id="UP000233551"/>
    </source>
</evidence>
<feature type="compositionally biased region" description="Basic and acidic residues" evidence="1">
    <location>
        <begin position="90"/>
        <end position="111"/>
    </location>
</feature>
<gene>
    <name evidence="2" type="ORF">CRG98_044112</name>
</gene>
<name>A0A2I0HUV8_PUNGR</name>
<accession>A0A2I0HUV8</accession>